<reference evidence="5 6" key="1">
    <citation type="submission" date="2015-06" db="EMBL/GenBank/DDBJ databases">
        <title>New insights into the roles of widespread benthic archaea in carbon and nitrogen cycling.</title>
        <authorList>
            <person name="Lazar C.S."/>
            <person name="Baker B.J."/>
            <person name="Seitz K.W."/>
            <person name="Hyde A.S."/>
            <person name="Dick G.J."/>
            <person name="Hinrichs K.-U."/>
            <person name="Teske A.P."/>
        </authorList>
    </citation>
    <scope>NUCLEOTIDE SEQUENCE [LARGE SCALE GENOMIC DNA]</scope>
    <source>
        <strain evidence="5">DG-45</strain>
    </source>
</reference>
<dbReference type="GO" id="GO:0009117">
    <property type="term" value="P:nucleotide metabolic process"/>
    <property type="evidence" value="ECO:0007669"/>
    <property type="project" value="TreeGrafter"/>
</dbReference>
<evidence type="ECO:0000256" key="1">
    <source>
        <dbReference type="PIRSR" id="PIRSR601310-1"/>
    </source>
</evidence>
<dbReference type="InterPro" id="IPR011146">
    <property type="entry name" value="HIT-like"/>
</dbReference>
<dbReference type="Pfam" id="PF01230">
    <property type="entry name" value="HIT"/>
    <property type="match status" value="1"/>
</dbReference>
<evidence type="ECO:0000313" key="5">
    <source>
        <dbReference type="EMBL" id="KON31609.1"/>
    </source>
</evidence>
<dbReference type="GO" id="GO:0003824">
    <property type="term" value="F:catalytic activity"/>
    <property type="evidence" value="ECO:0007669"/>
    <property type="project" value="InterPro"/>
</dbReference>
<dbReference type="CDD" id="cd01277">
    <property type="entry name" value="HINT_subgroup"/>
    <property type="match status" value="1"/>
</dbReference>
<evidence type="ECO:0000313" key="6">
    <source>
        <dbReference type="Proteomes" id="UP000037210"/>
    </source>
</evidence>
<dbReference type="InterPro" id="IPR039384">
    <property type="entry name" value="HINT"/>
</dbReference>
<gene>
    <name evidence="5" type="ORF">AC482_00230</name>
</gene>
<dbReference type="PANTHER" id="PTHR46648:SF1">
    <property type="entry name" value="ADENOSINE 5'-MONOPHOSPHORAMIDASE HNT1"/>
    <property type="match status" value="1"/>
</dbReference>
<dbReference type="InterPro" id="IPR001310">
    <property type="entry name" value="Histidine_triad_HIT"/>
</dbReference>
<feature type="domain" description="HIT" evidence="4">
    <location>
        <begin position="6"/>
        <end position="113"/>
    </location>
</feature>
<dbReference type="Proteomes" id="UP000037210">
    <property type="component" value="Unassembled WGS sequence"/>
</dbReference>
<organism evidence="5 6">
    <name type="scientific">miscellaneous Crenarchaeota group-15 archaeon DG-45</name>
    <dbReference type="NCBI Taxonomy" id="1685127"/>
    <lineage>
        <taxon>Archaea</taxon>
        <taxon>Candidatus Bathyarchaeota</taxon>
        <taxon>MCG-15</taxon>
    </lineage>
</organism>
<name>A0A0M0BT36_9ARCH</name>
<dbReference type="PRINTS" id="PR00332">
    <property type="entry name" value="HISTRIAD"/>
</dbReference>
<evidence type="ECO:0000256" key="3">
    <source>
        <dbReference type="PROSITE-ProRule" id="PRU00464"/>
    </source>
</evidence>
<evidence type="ECO:0000256" key="2">
    <source>
        <dbReference type="PIRSR" id="PIRSR601310-3"/>
    </source>
</evidence>
<dbReference type="PANTHER" id="PTHR46648">
    <property type="entry name" value="HIT FAMILY PROTEIN 1"/>
    <property type="match status" value="1"/>
</dbReference>
<dbReference type="InterPro" id="IPR036265">
    <property type="entry name" value="HIT-like_sf"/>
</dbReference>
<dbReference type="SUPFAM" id="SSF54197">
    <property type="entry name" value="HIT-like"/>
    <property type="match status" value="1"/>
</dbReference>
<comment type="caution">
    <text evidence="5">The sequence shown here is derived from an EMBL/GenBank/DDBJ whole genome shotgun (WGS) entry which is preliminary data.</text>
</comment>
<feature type="short sequence motif" description="Histidine triad motif" evidence="2 3">
    <location>
        <begin position="98"/>
        <end position="102"/>
    </location>
</feature>
<dbReference type="InterPro" id="IPR019808">
    <property type="entry name" value="Histidine_triad_CS"/>
</dbReference>
<sequence length="143" mass="15635">MSSRCIFCRIIRGEAPAHRVYEDDRALAFLDIHPSAPGHTLLIPKAHVARIEEMNEADAEALFRALHSLVGPIQAAVEAPSSTVGVNNGPESGQEVPHVHVHVIPRFRGDRGGIIQGLARGGRRPSEDEMRRIADKIRALSEL</sequence>
<proteinExistence type="predicted"/>
<feature type="active site" description="Tele-AMP-histidine intermediate" evidence="1">
    <location>
        <position position="100"/>
    </location>
</feature>
<dbReference type="EMBL" id="LFWZ01000001">
    <property type="protein sequence ID" value="KON31609.1"/>
    <property type="molecule type" value="Genomic_DNA"/>
</dbReference>
<dbReference type="Gene3D" id="3.30.428.10">
    <property type="entry name" value="HIT-like"/>
    <property type="match status" value="1"/>
</dbReference>
<accession>A0A0M0BT36</accession>
<dbReference type="PATRIC" id="fig|1685127.3.peg.834"/>
<dbReference type="AlphaFoldDB" id="A0A0M0BT36"/>
<evidence type="ECO:0000259" key="4">
    <source>
        <dbReference type="PROSITE" id="PS51084"/>
    </source>
</evidence>
<protein>
    <recommendedName>
        <fullName evidence="4">HIT domain-containing protein</fullName>
    </recommendedName>
</protein>
<dbReference type="PROSITE" id="PS00892">
    <property type="entry name" value="HIT_1"/>
    <property type="match status" value="1"/>
</dbReference>
<dbReference type="PROSITE" id="PS51084">
    <property type="entry name" value="HIT_2"/>
    <property type="match status" value="1"/>
</dbReference>